<gene>
    <name evidence="2" type="ORF">A3E29_01240</name>
</gene>
<dbReference type="Proteomes" id="UP000177682">
    <property type="component" value="Unassembled WGS sequence"/>
</dbReference>
<organism evidence="2 3">
    <name type="scientific">Candidatus Doudnabacteria bacterium RIFCSPHIGHO2_12_FULL_48_16</name>
    <dbReference type="NCBI Taxonomy" id="1817838"/>
    <lineage>
        <taxon>Bacteria</taxon>
        <taxon>Candidatus Doudnaibacteriota</taxon>
    </lineage>
</organism>
<feature type="transmembrane region" description="Helical" evidence="1">
    <location>
        <begin position="6"/>
        <end position="24"/>
    </location>
</feature>
<keyword evidence="1" id="KW-0812">Transmembrane</keyword>
<proteinExistence type="predicted"/>
<sequence length="165" mass="18289">MKLKVTVISIIVILVLVAGAFFYLRNQSPAPLVYQPYIDQTNKVSFEKPETWLASPSQGYVRVSENAADSSKPSILVKIEYPESIIEALGLDKGRQITVGGKTMIRVDIERQVPAMEGRAASTVTFTDLLWQAPDGRKIIFEISPGQPAKMDQSVENFLESFQAL</sequence>
<keyword evidence="1" id="KW-1133">Transmembrane helix</keyword>
<evidence type="ECO:0000256" key="1">
    <source>
        <dbReference type="SAM" id="Phobius"/>
    </source>
</evidence>
<protein>
    <submittedName>
        <fullName evidence="2">Uncharacterized protein</fullName>
    </submittedName>
</protein>
<accession>A0A1F5PLQ1</accession>
<evidence type="ECO:0000313" key="2">
    <source>
        <dbReference type="EMBL" id="OGE90734.1"/>
    </source>
</evidence>
<evidence type="ECO:0000313" key="3">
    <source>
        <dbReference type="Proteomes" id="UP000177682"/>
    </source>
</evidence>
<keyword evidence="1" id="KW-0472">Membrane</keyword>
<dbReference type="AlphaFoldDB" id="A0A1F5PLQ1"/>
<comment type="caution">
    <text evidence="2">The sequence shown here is derived from an EMBL/GenBank/DDBJ whole genome shotgun (WGS) entry which is preliminary data.</text>
</comment>
<dbReference type="EMBL" id="MFEY01000004">
    <property type="protein sequence ID" value="OGE90734.1"/>
    <property type="molecule type" value="Genomic_DNA"/>
</dbReference>
<reference evidence="2 3" key="1">
    <citation type="journal article" date="2016" name="Nat. Commun.">
        <title>Thousands of microbial genomes shed light on interconnected biogeochemical processes in an aquifer system.</title>
        <authorList>
            <person name="Anantharaman K."/>
            <person name="Brown C.T."/>
            <person name="Hug L.A."/>
            <person name="Sharon I."/>
            <person name="Castelle C.J."/>
            <person name="Probst A.J."/>
            <person name="Thomas B.C."/>
            <person name="Singh A."/>
            <person name="Wilkins M.J."/>
            <person name="Karaoz U."/>
            <person name="Brodie E.L."/>
            <person name="Williams K.H."/>
            <person name="Hubbard S.S."/>
            <person name="Banfield J.F."/>
        </authorList>
    </citation>
    <scope>NUCLEOTIDE SEQUENCE [LARGE SCALE GENOMIC DNA]</scope>
</reference>
<name>A0A1F5PLQ1_9BACT</name>